<comment type="caution">
    <text evidence="2">The sequence shown here is derived from an EMBL/GenBank/DDBJ whole genome shotgun (WGS) entry which is preliminary data.</text>
</comment>
<dbReference type="AlphaFoldDB" id="A0A4Y2HS08"/>
<evidence type="ECO:0000256" key="1">
    <source>
        <dbReference type="SAM" id="Phobius"/>
    </source>
</evidence>
<evidence type="ECO:0000313" key="2">
    <source>
        <dbReference type="EMBL" id="GBM68196.1"/>
    </source>
</evidence>
<name>A0A4Y2HS08_ARAVE</name>
<gene>
    <name evidence="2" type="ORF">AVEN_22014_1</name>
</gene>
<keyword evidence="1" id="KW-0472">Membrane</keyword>
<dbReference type="EMBL" id="BGPR01002127">
    <property type="protein sequence ID" value="GBM68196.1"/>
    <property type="molecule type" value="Genomic_DNA"/>
</dbReference>
<keyword evidence="1" id="KW-1133">Transmembrane helix</keyword>
<protein>
    <submittedName>
        <fullName evidence="2">Uncharacterized protein</fullName>
    </submittedName>
</protein>
<organism evidence="2 3">
    <name type="scientific">Araneus ventricosus</name>
    <name type="common">Orbweaver spider</name>
    <name type="synonym">Epeira ventricosa</name>
    <dbReference type="NCBI Taxonomy" id="182803"/>
    <lineage>
        <taxon>Eukaryota</taxon>
        <taxon>Metazoa</taxon>
        <taxon>Ecdysozoa</taxon>
        <taxon>Arthropoda</taxon>
        <taxon>Chelicerata</taxon>
        <taxon>Arachnida</taxon>
        <taxon>Araneae</taxon>
        <taxon>Araneomorphae</taxon>
        <taxon>Entelegynae</taxon>
        <taxon>Araneoidea</taxon>
        <taxon>Araneidae</taxon>
        <taxon>Araneus</taxon>
    </lineage>
</organism>
<keyword evidence="1" id="KW-0812">Transmembrane</keyword>
<sequence>MDVFIGIAVYLQILLCCVMVAAYGEYIFVLPIMGYALLMELFKYAKSIMVCKDEITDEKPEHDIMNQPIIPIVRNRSVWLFCEALKIEAELANNLDAKKDNIVQTPVPTVRNPKVWSFCKKLGIKAKLEFPKNYQMAKPTDIPTVFDKDVYVLCTALKIKAQMHA</sequence>
<dbReference type="Proteomes" id="UP000499080">
    <property type="component" value="Unassembled WGS sequence"/>
</dbReference>
<reference evidence="2 3" key="1">
    <citation type="journal article" date="2019" name="Sci. Rep.">
        <title>Orb-weaving spider Araneus ventricosus genome elucidates the spidroin gene catalogue.</title>
        <authorList>
            <person name="Kono N."/>
            <person name="Nakamura H."/>
            <person name="Ohtoshi R."/>
            <person name="Moran D.A.P."/>
            <person name="Shinohara A."/>
            <person name="Yoshida Y."/>
            <person name="Fujiwara M."/>
            <person name="Mori M."/>
            <person name="Tomita M."/>
            <person name="Arakawa K."/>
        </authorList>
    </citation>
    <scope>NUCLEOTIDE SEQUENCE [LARGE SCALE GENOMIC DNA]</scope>
</reference>
<evidence type="ECO:0000313" key="3">
    <source>
        <dbReference type="Proteomes" id="UP000499080"/>
    </source>
</evidence>
<accession>A0A4Y2HS08</accession>
<keyword evidence="3" id="KW-1185">Reference proteome</keyword>
<feature type="transmembrane region" description="Helical" evidence="1">
    <location>
        <begin position="12"/>
        <end position="38"/>
    </location>
</feature>
<proteinExistence type="predicted"/>